<dbReference type="PaxDb" id="190192-MK1290"/>
<evidence type="ECO:0000313" key="2">
    <source>
        <dbReference type="Proteomes" id="UP000001826"/>
    </source>
</evidence>
<organism evidence="1 2">
    <name type="scientific">Methanopyrus kandleri (strain AV19 / DSM 6324 / JCM 9639 / NBRC 100938)</name>
    <dbReference type="NCBI Taxonomy" id="190192"/>
    <lineage>
        <taxon>Archaea</taxon>
        <taxon>Methanobacteriati</taxon>
        <taxon>Methanobacteriota</taxon>
        <taxon>Methanomada group</taxon>
        <taxon>Methanopyri</taxon>
        <taxon>Methanopyrales</taxon>
        <taxon>Methanopyraceae</taxon>
        <taxon>Methanopyrus</taxon>
    </lineage>
</organism>
<proteinExistence type="predicted"/>
<dbReference type="EMBL" id="AE009439">
    <property type="protein sequence ID" value="AAM02503.1"/>
    <property type="molecule type" value="Genomic_DNA"/>
</dbReference>
<evidence type="ECO:0000313" key="1">
    <source>
        <dbReference type="EMBL" id="AAM02503.1"/>
    </source>
</evidence>
<dbReference type="KEGG" id="mka:MK1290"/>
<sequence length="250" mass="28325">MPRRGEPVDTEGRLRETIGRYHGVVLDTNAFAALAKAFVDDICETPVDNVVYAFFLEVKRMMGENFLLYSYEELRAEYAKRLEDLRDYDGQEVCYACPILSELLGPTVRGLCYLFKGHEDVSVHDDVLSRPEYSEQLERLYRGLRRGGYAGLPESLRGFKCNFEEGQVGDKHVDVANVMVAAVKGSVLVTSDRGIRDACSELKPRCLCVYFNPGYVDDPVREEFEFELVPRPGGLPVGLRYRKGIGKFTR</sequence>
<gene>
    <name evidence="1" type="ordered locus">MK1290</name>
</gene>
<protein>
    <submittedName>
        <fullName evidence="1">Uncharacterized protein</fullName>
    </submittedName>
</protein>
<name>Q8TVU8_METKA</name>
<dbReference type="AlphaFoldDB" id="Q8TVU8"/>
<dbReference type="InParanoid" id="Q8TVU8"/>
<dbReference type="Proteomes" id="UP000001826">
    <property type="component" value="Chromosome"/>
</dbReference>
<dbReference type="HOGENOM" id="CLU_1109507_0_0_2"/>
<dbReference type="STRING" id="190192.MK1290"/>
<dbReference type="RefSeq" id="WP_011019658.1">
    <property type="nucleotide sequence ID" value="NC_003551.1"/>
</dbReference>
<accession>Q8TVU8</accession>
<keyword evidence="2" id="KW-1185">Reference proteome</keyword>
<dbReference type="GeneID" id="1477885"/>
<reference evidence="1 2" key="1">
    <citation type="journal article" date="2002" name="Proc. Natl. Acad. Sci. U.S.A.">
        <title>The complete genome of hyperthermophile Methanopyrus kandleri AV19 and monophyly of archaeal methanogens.</title>
        <authorList>
            <person name="Slesarev A.I."/>
            <person name="Mezhevaya K.V."/>
            <person name="Makarova K.S."/>
            <person name="Polushin N.N."/>
            <person name="Shcherbinina O.V."/>
            <person name="Shakhova V.V."/>
            <person name="Belova G.I."/>
            <person name="Aravind L."/>
            <person name="Natale D.A."/>
            <person name="Rogozin I.B."/>
            <person name="Tatusov R.L."/>
            <person name="Wolf Y.I."/>
            <person name="Stetter K.O."/>
            <person name="Malykh A.G."/>
            <person name="Koonin E.V."/>
            <person name="Kozyavkin S.A."/>
        </authorList>
    </citation>
    <scope>NUCLEOTIDE SEQUENCE [LARGE SCALE GENOMIC DNA]</scope>
    <source>
        <strain evidence="2">AV19 / DSM 6324 / JCM 9639 / NBRC 100938</strain>
    </source>
</reference>
<dbReference type="EnsemblBacteria" id="AAM02503">
    <property type="protein sequence ID" value="AAM02503"/>
    <property type="gene ID" value="MK1290"/>
</dbReference>